<feature type="region of interest" description="Disordered" evidence="1">
    <location>
        <begin position="452"/>
        <end position="474"/>
    </location>
</feature>
<feature type="transmembrane region" description="Helical" evidence="2">
    <location>
        <begin position="156"/>
        <end position="174"/>
    </location>
</feature>
<feature type="region of interest" description="Disordered" evidence="1">
    <location>
        <begin position="417"/>
        <end position="436"/>
    </location>
</feature>
<sequence>MNALGASLVQGIRVALLRRPRGNLAAAGAGTFLAAALLYVLALAGLAALETPAPRMFSSYGVAPLLAGVVLVLAAAWLLAWQARRPAIVWGVAAIVLAADLALELAYRPLSWLAASLTGPGRTWVFAAAAWLFIAWTAAALYALARHLGGDRRLHALAAAVAGCFLLVAAGWYLPAPPLWYAQPDGEDGTGLLQVSAERVFYDQARLVDEALGRIAPQRPGTIDLYVVAFAGDGTERVFRNEVEHAERLFSERFGAEGRVLVLANAPDTVQTRPLATLGNLIWALDGIAARMDPAEDIVLVFLTSHGSADHQLQVDLPPLPLDAITPADLADALATEPAIPWKVLVVSACYSGGFVEALRSDSTLVMASARADRTSFGCGADADITYFGRAFLDEALNQTTSLTEAFELARRAVETRERDEGIETGSEPQIAGSPSIEAHLERWRSQLVAGPPVRFDPSRTAAGPARIAVRDHD</sequence>
<evidence type="ECO:0000313" key="3">
    <source>
        <dbReference type="EMBL" id="ANB17923.1"/>
    </source>
</evidence>
<dbReference type="Proteomes" id="UP000076830">
    <property type="component" value="Chromosome"/>
</dbReference>
<dbReference type="GO" id="GO:0006508">
    <property type="term" value="P:proteolysis"/>
    <property type="evidence" value="ECO:0007669"/>
    <property type="project" value="InterPro"/>
</dbReference>
<gene>
    <name evidence="3" type="ORF">I596_1901</name>
</gene>
<proteinExistence type="predicted"/>
<dbReference type="OrthoDB" id="345222at2"/>
<reference evidence="3 4" key="1">
    <citation type="submission" date="2016-04" db="EMBL/GenBank/DDBJ databases">
        <title>Complete genome sequence of Dokdonella koreensis DS-123T.</title>
        <authorList>
            <person name="Kim J.F."/>
            <person name="Lee H."/>
            <person name="Kwak M.-J."/>
        </authorList>
    </citation>
    <scope>NUCLEOTIDE SEQUENCE [LARGE SCALE GENOMIC DNA]</scope>
    <source>
        <strain evidence="3 4">DS-123</strain>
    </source>
</reference>
<organism evidence="3 4">
    <name type="scientific">Dokdonella koreensis DS-123</name>
    <dbReference type="NCBI Taxonomy" id="1300342"/>
    <lineage>
        <taxon>Bacteria</taxon>
        <taxon>Pseudomonadati</taxon>
        <taxon>Pseudomonadota</taxon>
        <taxon>Gammaproteobacteria</taxon>
        <taxon>Lysobacterales</taxon>
        <taxon>Rhodanobacteraceae</taxon>
        <taxon>Dokdonella</taxon>
    </lineage>
</organism>
<keyword evidence="2" id="KW-0812">Transmembrane</keyword>
<name>A0A160DVT0_9GAMM</name>
<keyword evidence="2" id="KW-1133">Transmembrane helix</keyword>
<feature type="transmembrane region" description="Helical" evidence="2">
    <location>
        <begin position="24"/>
        <end position="49"/>
    </location>
</feature>
<accession>A0A160DVT0</accession>
<evidence type="ECO:0000256" key="2">
    <source>
        <dbReference type="SAM" id="Phobius"/>
    </source>
</evidence>
<dbReference type="AlphaFoldDB" id="A0A160DVT0"/>
<feature type="transmembrane region" description="Helical" evidence="2">
    <location>
        <begin position="87"/>
        <end position="103"/>
    </location>
</feature>
<dbReference type="Gene3D" id="3.40.50.1460">
    <property type="match status" value="1"/>
</dbReference>
<dbReference type="RefSeq" id="WP_067646590.1">
    <property type="nucleotide sequence ID" value="NZ_CP015249.1"/>
</dbReference>
<evidence type="ECO:0000256" key="1">
    <source>
        <dbReference type="SAM" id="MobiDB-lite"/>
    </source>
</evidence>
<dbReference type="Pfam" id="PF01650">
    <property type="entry name" value="Peptidase_C13"/>
    <property type="match status" value="1"/>
</dbReference>
<dbReference type="STRING" id="1300342.I596_1901"/>
<feature type="transmembrane region" description="Helical" evidence="2">
    <location>
        <begin position="123"/>
        <end position="144"/>
    </location>
</feature>
<dbReference type="InterPro" id="IPR001096">
    <property type="entry name" value="Peptidase_C13"/>
</dbReference>
<feature type="transmembrane region" description="Helical" evidence="2">
    <location>
        <begin position="61"/>
        <end position="80"/>
    </location>
</feature>
<protein>
    <submittedName>
        <fullName evidence="3">Peptidase C13 family protein</fullName>
    </submittedName>
</protein>
<dbReference type="EMBL" id="CP015249">
    <property type="protein sequence ID" value="ANB17923.1"/>
    <property type="molecule type" value="Genomic_DNA"/>
</dbReference>
<keyword evidence="2" id="KW-0472">Membrane</keyword>
<evidence type="ECO:0000313" key="4">
    <source>
        <dbReference type="Proteomes" id="UP000076830"/>
    </source>
</evidence>
<dbReference type="KEGG" id="dko:I596_1901"/>
<keyword evidence="4" id="KW-1185">Reference proteome</keyword>
<dbReference type="GO" id="GO:0008233">
    <property type="term" value="F:peptidase activity"/>
    <property type="evidence" value="ECO:0007669"/>
    <property type="project" value="InterPro"/>
</dbReference>
<dbReference type="PATRIC" id="fig|1300342.3.peg.1856"/>